<gene>
    <name evidence="7" type="ORF">FEF65_09045</name>
</gene>
<dbReference type="InterPro" id="IPR000994">
    <property type="entry name" value="Pept_M24"/>
</dbReference>
<keyword evidence="4" id="KW-0482">Metalloprotease</keyword>
<evidence type="ECO:0000259" key="6">
    <source>
        <dbReference type="Pfam" id="PF00557"/>
    </source>
</evidence>
<keyword evidence="7" id="KW-0031">Aminopeptidase</keyword>
<dbReference type="AlphaFoldDB" id="A0A5R9GQI2"/>
<keyword evidence="2 5" id="KW-0479">Metal-binding</keyword>
<dbReference type="PANTHER" id="PTHR46112:SF2">
    <property type="entry name" value="XAA-PRO AMINOPEPTIDASE P-RELATED"/>
    <property type="match status" value="1"/>
</dbReference>
<keyword evidence="1" id="KW-0645">Protease</keyword>
<sequence length="375" mass="40549">MKNARLIIADSEHDADMLYASGMFVPDPFIAIELDGAWHGLFSPLEVDRARKASRFAHIHLDSDWRVIAENKGWSGLAGCAAAFLDAGGAREIRVPASFPLLHADRLRSWGFTVSASPDGFFPDRAIKSETEIGHLAQAERLTRQSMQQGEHYLARCSIGDDGILRDPDSGKKVKSDDVRRVIETFLIGKGAMPAHTIVACGREGADPHNTGSGYIRAGELIIIDIFPRVLTTGYWGDMTRTYVKGKASTAQKKMYQAVREGQAIGLSMVAAGVDGSAIHQAITDHFHAAGFTTGIVKGKQTGFFHGTGHGVGLQIHEAPRISIRSDILQAGQAVTVEPGLYYPGVGGVRLEDLVVVRDGGCDNLTRYKCTLEIP</sequence>
<dbReference type="RefSeq" id="WP_138239493.1">
    <property type="nucleotide sequence ID" value="NZ_VBRY01000008.1"/>
</dbReference>
<dbReference type="SUPFAM" id="SSF55920">
    <property type="entry name" value="Creatinase/aminopeptidase"/>
    <property type="match status" value="1"/>
</dbReference>
<dbReference type="PROSITE" id="PS00491">
    <property type="entry name" value="PROLINE_PEPTIDASE"/>
    <property type="match status" value="1"/>
</dbReference>
<dbReference type="GO" id="GO:0046872">
    <property type="term" value="F:metal ion binding"/>
    <property type="evidence" value="ECO:0007669"/>
    <property type="project" value="UniProtKB-KW"/>
</dbReference>
<keyword evidence="8" id="KW-1185">Reference proteome</keyword>
<dbReference type="GO" id="GO:0008237">
    <property type="term" value="F:metallopeptidase activity"/>
    <property type="evidence" value="ECO:0007669"/>
    <property type="project" value="UniProtKB-KW"/>
</dbReference>
<dbReference type="EMBL" id="VBRY01000008">
    <property type="protein sequence ID" value="TLS66663.1"/>
    <property type="molecule type" value="Genomic_DNA"/>
</dbReference>
<name>A0A5R9GQI2_9PROT</name>
<dbReference type="GO" id="GO:0004177">
    <property type="term" value="F:aminopeptidase activity"/>
    <property type="evidence" value="ECO:0007669"/>
    <property type="project" value="UniProtKB-KW"/>
</dbReference>
<evidence type="ECO:0000256" key="1">
    <source>
        <dbReference type="ARBA" id="ARBA00022670"/>
    </source>
</evidence>
<evidence type="ECO:0000256" key="2">
    <source>
        <dbReference type="ARBA" id="ARBA00022723"/>
    </source>
</evidence>
<dbReference type="InterPro" id="IPR001131">
    <property type="entry name" value="Peptidase_M24B_aminopep-P_CS"/>
</dbReference>
<dbReference type="PANTHER" id="PTHR46112">
    <property type="entry name" value="AMINOPEPTIDASE"/>
    <property type="match status" value="1"/>
</dbReference>
<evidence type="ECO:0000256" key="4">
    <source>
        <dbReference type="ARBA" id="ARBA00023049"/>
    </source>
</evidence>
<accession>A0A5R9GQI2</accession>
<comment type="caution">
    <text evidence="7">The sequence shown here is derived from an EMBL/GenBank/DDBJ whole genome shotgun (WGS) entry which is preliminary data.</text>
</comment>
<dbReference type="Gene3D" id="3.90.230.10">
    <property type="entry name" value="Creatinase/methionine aminopeptidase superfamily"/>
    <property type="match status" value="1"/>
</dbReference>
<dbReference type="Proteomes" id="UP000306585">
    <property type="component" value="Unassembled WGS sequence"/>
</dbReference>
<keyword evidence="3" id="KW-0378">Hydrolase</keyword>
<dbReference type="InterPro" id="IPR050659">
    <property type="entry name" value="Peptidase_M24B"/>
</dbReference>
<feature type="domain" description="Peptidase M24" evidence="6">
    <location>
        <begin position="172"/>
        <end position="358"/>
    </location>
</feature>
<evidence type="ECO:0000256" key="3">
    <source>
        <dbReference type="ARBA" id="ARBA00022801"/>
    </source>
</evidence>
<dbReference type="InterPro" id="IPR036005">
    <property type="entry name" value="Creatinase/aminopeptidase-like"/>
</dbReference>
<organism evidence="7 8">
    <name type="scientific">Mariprofundus erugo</name>
    <dbReference type="NCBI Taxonomy" id="2528639"/>
    <lineage>
        <taxon>Bacteria</taxon>
        <taxon>Pseudomonadati</taxon>
        <taxon>Pseudomonadota</taxon>
        <taxon>Candidatius Mariprofundia</taxon>
        <taxon>Mariprofundales</taxon>
        <taxon>Mariprofundaceae</taxon>
        <taxon>Mariprofundus</taxon>
    </lineage>
</organism>
<protein>
    <submittedName>
        <fullName evidence="7">Aminopeptidase P family protein</fullName>
    </submittedName>
</protein>
<evidence type="ECO:0000256" key="5">
    <source>
        <dbReference type="RuleBase" id="RU000590"/>
    </source>
</evidence>
<reference evidence="7 8" key="1">
    <citation type="journal article" date="2019" name="Appl. Environ. Microbiol.">
        <title>Environmental Evidence and Genomic Insight of Iron-oxidizing Bacteria Preference Towards More Corrosion Resistant Stainless Steel at Higher Salinities.</title>
        <authorList>
            <person name="Garrison C.E."/>
            <person name="Price K.A."/>
            <person name="Field E.K."/>
        </authorList>
    </citation>
    <scope>NUCLEOTIDE SEQUENCE [LARGE SCALE GENOMIC DNA]</scope>
    <source>
        <strain evidence="7 8">P3</strain>
    </source>
</reference>
<dbReference type="Pfam" id="PF00557">
    <property type="entry name" value="Peptidase_M24"/>
    <property type="match status" value="1"/>
</dbReference>
<dbReference type="GO" id="GO:0006508">
    <property type="term" value="P:proteolysis"/>
    <property type="evidence" value="ECO:0007669"/>
    <property type="project" value="UniProtKB-KW"/>
</dbReference>
<evidence type="ECO:0000313" key="7">
    <source>
        <dbReference type="EMBL" id="TLS66663.1"/>
    </source>
</evidence>
<evidence type="ECO:0000313" key="8">
    <source>
        <dbReference type="Proteomes" id="UP000306585"/>
    </source>
</evidence>
<proteinExistence type="inferred from homology"/>
<comment type="similarity">
    <text evidence="5">Belongs to the peptidase M24B family.</text>
</comment>